<sequence length="402" mass="42587">MVDRLSTLQIYQSGISTILEKQADLARTQLELATGKRIQSPSDDPSGAVKILDLEEDIRLVDQYQRNASLAQGQLSVEESTLSGVNNVLQRVRELTVQANNATQSPETRASIAVEVKARLEELVALANTRDGNDEYLFAGFQAQTQPFTQQGGSVVYSGDDGQRFLDIAASAQVAVRDSGSRVFLAVDAGNGSFDFAADPANGGTAVVSSSSADNSFVRDNYSITFSQVTPTDPITYSVTDSSAGVVATGNYTPGEAISFNGARLVIEGTPEDGDSIKVDSAPKQSIFATLQGIADALENSAGTPSGGAAVNNALASGLNNLDQAIGNVLEVQSDVGVRLNRIESQQSINEEFNLQLQTTLSDVQDVDFAEAISKLNLQLVALQAAQQTYVTTQGLTLFNYI</sequence>
<dbReference type="InterPro" id="IPR001029">
    <property type="entry name" value="Flagellin_N"/>
</dbReference>
<name>A0ABZ0I1C0_9GAMM</name>
<evidence type="ECO:0000256" key="5">
    <source>
        <dbReference type="ARBA" id="ARBA00023143"/>
    </source>
</evidence>
<keyword evidence="5" id="KW-0975">Bacterial flagellum</keyword>
<evidence type="ECO:0000256" key="4">
    <source>
        <dbReference type="ARBA" id="ARBA00022525"/>
    </source>
</evidence>
<evidence type="ECO:0000313" key="9">
    <source>
        <dbReference type="Proteomes" id="UP001626537"/>
    </source>
</evidence>
<keyword evidence="9" id="KW-1185">Reference proteome</keyword>
<reference evidence="8 9" key="1">
    <citation type="submission" date="2023-10" db="EMBL/GenBank/DDBJ databases">
        <title>Two novel species belonging to the OM43/NOR5 clade.</title>
        <authorList>
            <person name="Park M."/>
        </authorList>
    </citation>
    <scope>NUCLEOTIDE SEQUENCE [LARGE SCALE GENOMIC DNA]</scope>
    <source>
        <strain evidence="8 9">IMCC43200</strain>
    </source>
</reference>
<evidence type="ECO:0000259" key="7">
    <source>
        <dbReference type="Pfam" id="PF00700"/>
    </source>
</evidence>
<feature type="domain" description="Flagellin C-terminal" evidence="7">
    <location>
        <begin position="320"/>
        <end position="396"/>
    </location>
</feature>
<dbReference type="InterPro" id="IPR046358">
    <property type="entry name" value="Flagellin_C"/>
</dbReference>
<dbReference type="PRINTS" id="PR00207">
    <property type="entry name" value="FLAGELLIN"/>
</dbReference>
<dbReference type="SUPFAM" id="SSF64518">
    <property type="entry name" value="Phase 1 flagellin"/>
    <property type="match status" value="1"/>
</dbReference>
<dbReference type="InterPro" id="IPR013384">
    <property type="entry name" value="Flagell_FlgL"/>
</dbReference>
<dbReference type="RefSeq" id="WP_407347940.1">
    <property type="nucleotide sequence ID" value="NZ_CP136864.1"/>
</dbReference>
<evidence type="ECO:0000256" key="1">
    <source>
        <dbReference type="ARBA" id="ARBA00004365"/>
    </source>
</evidence>
<gene>
    <name evidence="8" type="primary">flgL</name>
    <name evidence="8" type="ORF">R0135_16130</name>
</gene>
<keyword evidence="8" id="KW-0282">Flagellum</keyword>
<dbReference type="EMBL" id="CP136864">
    <property type="protein sequence ID" value="WOJ93292.1"/>
    <property type="molecule type" value="Genomic_DNA"/>
</dbReference>
<dbReference type="InterPro" id="IPR001492">
    <property type="entry name" value="Flagellin"/>
</dbReference>
<proteinExistence type="inferred from homology"/>
<comment type="similarity">
    <text evidence="3">Belongs to the bacterial flagellin family.</text>
</comment>
<accession>A0ABZ0I1C0</accession>
<dbReference type="Pfam" id="PF00669">
    <property type="entry name" value="Flagellin_N"/>
    <property type="match status" value="1"/>
</dbReference>
<evidence type="ECO:0000259" key="6">
    <source>
        <dbReference type="Pfam" id="PF00669"/>
    </source>
</evidence>
<dbReference type="Gene3D" id="1.20.1330.10">
    <property type="entry name" value="f41 fragment of flagellin, N-terminal domain"/>
    <property type="match status" value="1"/>
</dbReference>
<organism evidence="8 9">
    <name type="scientific">Congregibacter variabilis</name>
    <dbReference type="NCBI Taxonomy" id="3081200"/>
    <lineage>
        <taxon>Bacteria</taxon>
        <taxon>Pseudomonadati</taxon>
        <taxon>Pseudomonadota</taxon>
        <taxon>Gammaproteobacteria</taxon>
        <taxon>Cellvibrionales</taxon>
        <taxon>Halieaceae</taxon>
        <taxon>Congregibacter</taxon>
    </lineage>
</organism>
<evidence type="ECO:0000313" key="8">
    <source>
        <dbReference type="EMBL" id="WOJ93292.1"/>
    </source>
</evidence>
<dbReference type="NCBIfam" id="TIGR02550">
    <property type="entry name" value="flagell_flgL"/>
    <property type="match status" value="1"/>
</dbReference>
<keyword evidence="8" id="KW-0966">Cell projection</keyword>
<dbReference type="PANTHER" id="PTHR42792:SF1">
    <property type="entry name" value="FLAGELLAR HOOK-ASSOCIATED PROTEIN 3"/>
    <property type="match status" value="1"/>
</dbReference>
<comment type="subcellular location">
    <subcellularLocation>
        <location evidence="1">Bacterial flagellum</location>
    </subcellularLocation>
    <subcellularLocation>
        <location evidence="2">Secreted</location>
    </subcellularLocation>
</comment>
<evidence type="ECO:0000256" key="3">
    <source>
        <dbReference type="ARBA" id="ARBA00005709"/>
    </source>
</evidence>
<dbReference type="Pfam" id="PF00700">
    <property type="entry name" value="Flagellin_C"/>
    <property type="match status" value="1"/>
</dbReference>
<keyword evidence="4" id="KW-0964">Secreted</keyword>
<keyword evidence="8" id="KW-0969">Cilium</keyword>
<protein>
    <submittedName>
        <fullName evidence="8">Flagellar hook-associated protein FlgL</fullName>
    </submittedName>
</protein>
<dbReference type="PANTHER" id="PTHR42792">
    <property type="entry name" value="FLAGELLIN"/>
    <property type="match status" value="1"/>
</dbReference>
<feature type="domain" description="Flagellin N-terminal" evidence="6">
    <location>
        <begin position="6"/>
        <end position="141"/>
    </location>
</feature>
<dbReference type="Proteomes" id="UP001626537">
    <property type="component" value="Chromosome"/>
</dbReference>
<evidence type="ECO:0000256" key="2">
    <source>
        <dbReference type="ARBA" id="ARBA00004613"/>
    </source>
</evidence>